<dbReference type="AlphaFoldDB" id="A1C967"/>
<evidence type="ECO:0000313" key="2">
    <source>
        <dbReference type="Proteomes" id="UP000006701"/>
    </source>
</evidence>
<dbReference type="OMA" id="RNPADTY"/>
<dbReference type="VEuPathDB" id="FungiDB:ACLA_054380"/>
<dbReference type="EMBL" id="DS027048">
    <property type="protein sequence ID" value="EAW13391.1"/>
    <property type="molecule type" value="Genomic_DNA"/>
</dbReference>
<gene>
    <name evidence="1" type="ORF">ACLA_054380</name>
</gene>
<dbReference type="RefSeq" id="XP_001274817.1">
    <property type="nucleotide sequence ID" value="XM_001274816.1"/>
</dbReference>
<evidence type="ECO:0000313" key="1">
    <source>
        <dbReference type="EMBL" id="EAW13391.1"/>
    </source>
</evidence>
<organism evidence="1 2">
    <name type="scientific">Aspergillus clavatus (strain ATCC 1007 / CBS 513.65 / DSM 816 / NCTC 3887 / NRRL 1 / QM 1276 / 107)</name>
    <dbReference type="NCBI Taxonomy" id="344612"/>
    <lineage>
        <taxon>Eukaryota</taxon>
        <taxon>Fungi</taxon>
        <taxon>Dikarya</taxon>
        <taxon>Ascomycota</taxon>
        <taxon>Pezizomycotina</taxon>
        <taxon>Eurotiomycetes</taxon>
        <taxon>Eurotiomycetidae</taxon>
        <taxon>Eurotiales</taxon>
        <taxon>Aspergillaceae</taxon>
        <taxon>Aspergillus</taxon>
        <taxon>Aspergillus subgen. Fumigati</taxon>
    </lineage>
</organism>
<reference evidence="1 2" key="1">
    <citation type="journal article" date="2008" name="PLoS Genet.">
        <title>Genomic islands in the pathogenic filamentous fungus Aspergillus fumigatus.</title>
        <authorList>
            <person name="Fedorova N.D."/>
            <person name="Khaldi N."/>
            <person name="Joardar V.S."/>
            <person name="Maiti R."/>
            <person name="Amedeo P."/>
            <person name="Anderson M.J."/>
            <person name="Crabtree J."/>
            <person name="Silva J.C."/>
            <person name="Badger J.H."/>
            <person name="Albarraq A."/>
            <person name="Angiuoli S."/>
            <person name="Bussey H."/>
            <person name="Bowyer P."/>
            <person name="Cotty P.J."/>
            <person name="Dyer P.S."/>
            <person name="Egan A."/>
            <person name="Galens K."/>
            <person name="Fraser-Liggett C.M."/>
            <person name="Haas B.J."/>
            <person name="Inman J.M."/>
            <person name="Kent R."/>
            <person name="Lemieux S."/>
            <person name="Malavazi I."/>
            <person name="Orvis J."/>
            <person name="Roemer T."/>
            <person name="Ronning C.M."/>
            <person name="Sundaram J.P."/>
            <person name="Sutton G."/>
            <person name="Turner G."/>
            <person name="Venter J.C."/>
            <person name="White O.R."/>
            <person name="Whitty B.R."/>
            <person name="Youngman P."/>
            <person name="Wolfe K.H."/>
            <person name="Goldman G.H."/>
            <person name="Wortman J.R."/>
            <person name="Jiang B."/>
            <person name="Denning D.W."/>
            <person name="Nierman W.C."/>
        </authorList>
    </citation>
    <scope>NUCLEOTIDE SEQUENCE [LARGE SCALE GENOMIC DNA]</scope>
    <source>
        <strain evidence="2">ATCC 1007 / CBS 513.65 / DSM 816 / NCTC 3887 / NRRL 1</strain>
    </source>
</reference>
<accession>A1C967</accession>
<dbReference type="Proteomes" id="UP000006701">
    <property type="component" value="Unassembled WGS sequence"/>
</dbReference>
<dbReference type="GeneID" id="4707036"/>
<dbReference type="eggNOG" id="ENOG502SUK3">
    <property type="taxonomic scope" value="Eukaryota"/>
</dbReference>
<protein>
    <submittedName>
        <fullName evidence="1">Uncharacterized protein</fullName>
    </submittedName>
</protein>
<dbReference type="OrthoDB" id="76567at2759"/>
<dbReference type="HOGENOM" id="CLU_062454_0_0_1"/>
<keyword evidence="2" id="KW-1185">Reference proteome</keyword>
<proteinExistence type="predicted"/>
<name>A1C967_ASPCL</name>
<sequence>MDAGIYEHNQIDYDASRFPTQENLLSHAKEQILRATQSTDVLYTDVSPAWGSSIADSLIGDSEVKGKYARVNYNVVAEMLWLRVVHTEIQCCHQEWLKRELFEWMQTGLLSQEERDKFHWSVGTTIRSFSGDYQGSRKEPDLVIRPMHQPLPSIVMENGWSGLNLLMATDVRVWLLGTNANVVMNLEWTKTPDGVSGAIKVYSRSQDGLPHLRQRVVIFPAAADSTENINITREELFGQHLLPDTNPEDILPLSMDGLRRKAKVALARMGLVPA</sequence>
<dbReference type="KEGG" id="act:ACLA_054380"/>